<evidence type="ECO:0000313" key="13">
    <source>
        <dbReference type="Proteomes" id="UP001280121"/>
    </source>
</evidence>
<evidence type="ECO:0000256" key="3">
    <source>
        <dbReference type="ARBA" id="ARBA00022538"/>
    </source>
</evidence>
<evidence type="ECO:0000313" key="12">
    <source>
        <dbReference type="EMBL" id="KAK2657913.1"/>
    </source>
</evidence>
<keyword evidence="6 10" id="KW-1133">Transmembrane helix</keyword>
<dbReference type="GO" id="GO:0016020">
    <property type="term" value="C:membrane"/>
    <property type="evidence" value="ECO:0007669"/>
    <property type="project" value="UniProtKB-SubCell"/>
</dbReference>
<evidence type="ECO:0000256" key="7">
    <source>
        <dbReference type="ARBA" id="ARBA00023065"/>
    </source>
</evidence>
<gene>
    <name evidence="12" type="ORF">Ddye_010965</name>
</gene>
<dbReference type="InterPro" id="IPR038770">
    <property type="entry name" value="Na+/solute_symporter_sf"/>
</dbReference>
<dbReference type="PANTHER" id="PTHR32468:SF0">
    <property type="entry name" value="K(+)_H(+) ANTIPORTER 1"/>
    <property type="match status" value="1"/>
</dbReference>
<evidence type="ECO:0000256" key="8">
    <source>
        <dbReference type="ARBA" id="ARBA00023136"/>
    </source>
</evidence>
<keyword evidence="8 10" id="KW-0472">Membrane</keyword>
<evidence type="ECO:0000256" key="10">
    <source>
        <dbReference type="SAM" id="Phobius"/>
    </source>
</evidence>
<dbReference type="AlphaFoldDB" id="A0AAE0CPB2"/>
<keyword evidence="5" id="KW-0630">Potassium</keyword>
<dbReference type="PANTHER" id="PTHR32468">
    <property type="entry name" value="CATION/H + ANTIPORTER"/>
    <property type="match status" value="1"/>
</dbReference>
<feature type="transmembrane region" description="Helical" evidence="10">
    <location>
        <begin position="39"/>
        <end position="60"/>
    </location>
</feature>
<reference evidence="12" key="1">
    <citation type="journal article" date="2023" name="Plant J.">
        <title>Genome sequences and population genomics provide insights into the demographic history, inbreeding, and mutation load of two 'living fossil' tree species of Dipteronia.</title>
        <authorList>
            <person name="Feng Y."/>
            <person name="Comes H.P."/>
            <person name="Chen J."/>
            <person name="Zhu S."/>
            <person name="Lu R."/>
            <person name="Zhang X."/>
            <person name="Li P."/>
            <person name="Qiu J."/>
            <person name="Olsen K.M."/>
            <person name="Qiu Y."/>
        </authorList>
    </citation>
    <scope>NUCLEOTIDE SEQUENCE</scope>
    <source>
        <strain evidence="12">KIB01</strain>
    </source>
</reference>
<keyword evidence="3" id="KW-0633">Potassium transport</keyword>
<feature type="transmembrane region" description="Helical" evidence="10">
    <location>
        <begin position="7"/>
        <end position="27"/>
    </location>
</feature>
<dbReference type="InterPro" id="IPR050794">
    <property type="entry name" value="CPA2_transporter"/>
</dbReference>
<comment type="similarity">
    <text evidence="9">Belongs to the monovalent cation:proton antiporter 2 (CPA2) transporter (TC 2.A.37) family. CHX (TC 2.A.37.4) subfamily.</text>
</comment>
<dbReference type="InterPro" id="IPR006153">
    <property type="entry name" value="Cation/H_exchanger_TM"/>
</dbReference>
<evidence type="ECO:0000256" key="9">
    <source>
        <dbReference type="ARBA" id="ARBA00038341"/>
    </source>
</evidence>
<dbReference type="GO" id="GO:0006813">
    <property type="term" value="P:potassium ion transport"/>
    <property type="evidence" value="ECO:0007669"/>
    <property type="project" value="UniProtKB-KW"/>
</dbReference>
<keyword evidence="4 10" id="KW-0812">Transmembrane</keyword>
<dbReference type="Pfam" id="PF00999">
    <property type="entry name" value="Na_H_Exchanger"/>
    <property type="match status" value="1"/>
</dbReference>
<dbReference type="GO" id="GO:1902600">
    <property type="term" value="P:proton transmembrane transport"/>
    <property type="evidence" value="ECO:0007669"/>
    <property type="project" value="InterPro"/>
</dbReference>
<sequence>MGQTVMVLAVFNDIAAWILLALAVAITKNGNGEELYNSSLILIWVILSSISFIAFMFILIRPVMKWLAYQCSSEQNSVEGHVLRDLPEVNLLTDDVFLVINLISRMILKMKETEGGTFLSHHSLTETKVFNHRFRRANLKELVEKRVAIAAKQQLQPIGIYLEI</sequence>
<protein>
    <recommendedName>
        <fullName evidence="11">Cation/H+ exchanger transmembrane domain-containing protein</fullName>
    </recommendedName>
</protein>
<accession>A0AAE0CPB2</accession>
<keyword evidence="13" id="KW-1185">Reference proteome</keyword>
<keyword evidence="7" id="KW-0406">Ion transport</keyword>
<dbReference type="GO" id="GO:0012505">
    <property type="term" value="C:endomembrane system"/>
    <property type="evidence" value="ECO:0007669"/>
    <property type="project" value="TreeGrafter"/>
</dbReference>
<keyword evidence="2" id="KW-0813">Transport</keyword>
<dbReference type="Gene3D" id="1.20.1530.20">
    <property type="match status" value="1"/>
</dbReference>
<evidence type="ECO:0000256" key="1">
    <source>
        <dbReference type="ARBA" id="ARBA00004141"/>
    </source>
</evidence>
<feature type="domain" description="Cation/H+ exchanger transmembrane" evidence="11">
    <location>
        <begin position="2"/>
        <end position="69"/>
    </location>
</feature>
<dbReference type="GO" id="GO:0006885">
    <property type="term" value="P:regulation of pH"/>
    <property type="evidence" value="ECO:0007669"/>
    <property type="project" value="TreeGrafter"/>
</dbReference>
<evidence type="ECO:0000259" key="11">
    <source>
        <dbReference type="Pfam" id="PF00999"/>
    </source>
</evidence>
<evidence type="ECO:0000256" key="5">
    <source>
        <dbReference type="ARBA" id="ARBA00022958"/>
    </source>
</evidence>
<comment type="subcellular location">
    <subcellularLocation>
        <location evidence="1">Membrane</location>
        <topology evidence="1">Multi-pass membrane protein</topology>
    </subcellularLocation>
</comment>
<comment type="caution">
    <text evidence="12">The sequence shown here is derived from an EMBL/GenBank/DDBJ whole genome shotgun (WGS) entry which is preliminary data.</text>
</comment>
<name>A0AAE0CPB2_9ROSI</name>
<proteinExistence type="inferred from homology"/>
<dbReference type="GO" id="GO:0015297">
    <property type="term" value="F:antiporter activity"/>
    <property type="evidence" value="ECO:0007669"/>
    <property type="project" value="InterPro"/>
</dbReference>
<dbReference type="EMBL" id="JANJYI010000003">
    <property type="protein sequence ID" value="KAK2657913.1"/>
    <property type="molecule type" value="Genomic_DNA"/>
</dbReference>
<evidence type="ECO:0000256" key="2">
    <source>
        <dbReference type="ARBA" id="ARBA00022448"/>
    </source>
</evidence>
<evidence type="ECO:0000256" key="4">
    <source>
        <dbReference type="ARBA" id="ARBA00022692"/>
    </source>
</evidence>
<evidence type="ECO:0000256" key="6">
    <source>
        <dbReference type="ARBA" id="ARBA00022989"/>
    </source>
</evidence>
<dbReference type="Proteomes" id="UP001280121">
    <property type="component" value="Unassembled WGS sequence"/>
</dbReference>
<organism evidence="12 13">
    <name type="scientific">Dipteronia dyeriana</name>
    <dbReference type="NCBI Taxonomy" id="168575"/>
    <lineage>
        <taxon>Eukaryota</taxon>
        <taxon>Viridiplantae</taxon>
        <taxon>Streptophyta</taxon>
        <taxon>Embryophyta</taxon>
        <taxon>Tracheophyta</taxon>
        <taxon>Spermatophyta</taxon>
        <taxon>Magnoliopsida</taxon>
        <taxon>eudicotyledons</taxon>
        <taxon>Gunneridae</taxon>
        <taxon>Pentapetalae</taxon>
        <taxon>rosids</taxon>
        <taxon>malvids</taxon>
        <taxon>Sapindales</taxon>
        <taxon>Sapindaceae</taxon>
        <taxon>Hippocastanoideae</taxon>
        <taxon>Acereae</taxon>
        <taxon>Dipteronia</taxon>
    </lineage>
</organism>